<feature type="transmembrane region" description="Helical" evidence="13">
    <location>
        <begin position="170"/>
        <end position="190"/>
    </location>
</feature>
<reference evidence="14 15" key="1">
    <citation type="submission" date="2017-06" db="EMBL/GenBank/DDBJ databases">
        <title>Novel microbial phyla capable of carbon fixation and sulfur reduction in deep-sea sediments.</title>
        <authorList>
            <person name="Huang J."/>
            <person name="Baker B."/>
            <person name="Wang Y."/>
        </authorList>
    </citation>
    <scope>NUCLEOTIDE SEQUENCE [LARGE SCALE GENOMIC DNA]</scope>
    <source>
        <strain evidence="14">B3_TA06</strain>
    </source>
</reference>
<evidence type="ECO:0000256" key="1">
    <source>
        <dbReference type="ARBA" id="ARBA00004141"/>
    </source>
</evidence>
<dbReference type="InterPro" id="IPR043130">
    <property type="entry name" value="CDP-OH_PTrfase_TM_dom"/>
</dbReference>
<keyword evidence="8 13" id="KW-0472">Membrane</keyword>
<evidence type="ECO:0000256" key="5">
    <source>
        <dbReference type="ARBA" id="ARBA00022692"/>
    </source>
</evidence>
<evidence type="ECO:0000256" key="6">
    <source>
        <dbReference type="ARBA" id="ARBA00022989"/>
    </source>
</evidence>
<organism evidence="14 15">
    <name type="scientific">candidate division TA06 bacterium B3_TA06</name>
    <dbReference type="NCBI Taxonomy" id="2012487"/>
    <lineage>
        <taxon>Bacteria</taxon>
        <taxon>Bacteria division TA06</taxon>
    </lineage>
</organism>
<keyword evidence="9" id="KW-0594">Phospholipid biosynthesis</keyword>
<evidence type="ECO:0000256" key="10">
    <source>
        <dbReference type="ARBA" id="ARBA00023264"/>
    </source>
</evidence>
<feature type="compositionally biased region" description="Polar residues" evidence="12">
    <location>
        <begin position="1"/>
        <end position="37"/>
    </location>
</feature>
<dbReference type="PROSITE" id="PS00379">
    <property type="entry name" value="CDP_ALCOHOL_P_TRANSF"/>
    <property type="match status" value="1"/>
</dbReference>
<keyword evidence="4 11" id="KW-0808">Transferase</keyword>
<evidence type="ECO:0000313" key="15">
    <source>
        <dbReference type="Proteomes" id="UP000317778"/>
    </source>
</evidence>
<dbReference type="InterPro" id="IPR000462">
    <property type="entry name" value="CDP-OH_P_trans"/>
</dbReference>
<accession>A0A532V9F6</accession>
<evidence type="ECO:0000256" key="12">
    <source>
        <dbReference type="SAM" id="MobiDB-lite"/>
    </source>
</evidence>
<feature type="transmembrane region" description="Helical" evidence="13">
    <location>
        <begin position="197"/>
        <end position="218"/>
    </location>
</feature>
<dbReference type="Proteomes" id="UP000317778">
    <property type="component" value="Unassembled WGS sequence"/>
</dbReference>
<comment type="similarity">
    <text evidence="2 11">Belongs to the CDP-alcohol phosphatidyltransferase class-I family.</text>
</comment>
<protein>
    <recommendedName>
        <fullName evidence="16">CDP-alcohol phosphatidyltransferase</fullName>
    </recommendedName>
</protein>
<dbReference type="AlphaFoldDB" id="A0A532V9F6"/>
<keyword evidence="10" id="KW-1208">Phospholipid metabolism</keyword>
<dbReference type="PANTHER" id="PTHR14269">
    <property type="entry name" value="CDP-DIACYLGLYCEROL--GLYCEROL-3-PHOSPHATE 3-PHOSPHATIDYLTRANSFERASE-RELATED"/>
    <property type="match status" value="1"/>
</dbReference>
<sequence length="228" mass="25504">MTRTRNTPRTPSGHSHNYSELTLRSQGNNTPRNTSPDTLPDAMPQVVKNPWRFWTVPNILSLIRLAMLAPTVWALVTQRNLLAFILFVVSSATDAVDGWIARRLHQESEWGKVLDPLADKLTLNTLAMIMAFQGRIPLFLALIVLIRDAIILGGGLVLLTSRTFVPQSNWPGKITGVAFFAMLCAGLLDARWLLRGFLVPLVTVLVFITVVVYTHTFFQRLNQKSKEG</sequence>
<dbReference type="GO" id="GO:0046474">
    <property type="term" value="P:glycerophospholipid biosynthetic process"/>
    <property type="evidence" value="ECO:0007669"/>
    <property type="project" value="TreeGrafter"/>
</dbReference>
<dbReference type="GO" id="GO:0016780">
    <property type="term" value="F:phosphotransferase activity, for other substituted phosphate groups"/>
    <property type="evidence" value="ECO:0007669"/>
    <property type="project" value="InterPro"/>
</dbReference>
<keyword evidence="7" id="KW-0443">Lipid metabolism</keyword>
<dbReference type="GO" id="GO:0016020">
    <property type="term" value="C:membrane"/>
    <property type="evidence" value="ECO:0007669"/>
    <property type="project" value="UniProtKB-SubCell"/>
</dbReference>
<dbReference type="Gene3D" id="1.20.120.1760">
    <property type="match status" value="1"/>
</dbReference>
<feature type="transmembrane region" description="Helical" evidence="13">
    <location>
        <begin position="138"/>
        <end position="158"/>
    </location>
</feature>
<dbReference type="EMBL" id="NJBO01000002">
    <property type="protein sequence ID" value="TKJ43844.1"/>
    <property type="molecule type" value="Genomic_DNA"/>
</dbReference>
<evidence type="ECO:0000256" key="2">
    <source>
        <dbReference type="ARBA" id="ARBA00010441"/>
    </source>
</evidence>
<evidence type="ECO:0000256" key="13">
    <source>
        <dbReference type="SAM" id="Phobius"/>
    </source>
</evidence>
<evidence type="ECO:0000313" key="14">
    <source>
        <dbReference type="EMBL" id="TKJ43844.1"/>
    </source>
</evidence>
<evidence type="ECO:0000256" key="8">
    <source>
        <dbReference type="ARBA" id="ARBA00023136"/>
    </source>
</evidence>
<dbReference type="InterPro" id="IPR048254">
    <property type="entry name" value="CDP_ALCOHOL_P_TRANSF_CS"/>
</dbReference>
<evidence type="ECO:0008006" key="16">
    <source>
        <dbReference type="Google" id="ProtNLM"/>
    </source>
</evidence>
<evidence type="ECO:0000256" key="9">
    <source>
        <dbReference type="ARBA" id="ARBA00023209"/>
    </source>
</evidence>
<evidence type="ECO:0000256" key="7">
    <source>
        <dbReference type="ARBA" id="ARBA00023098"/>
    </source>
</evidence>
<evidence type="ECO:0000256" key="4">
    <source>
        <dbReference type="ARBA" id="ARBA00022679"/>
    </source>
</evidence>
<comment type="caution">
    <text evidence="14">The sequence shown here is derived from an EMBL/GenBank/DDBJ whole genome shotgun (WGS) entry which is preliminary data.</text>
</comment>
<evidence type="ECO:0000256" key="3">
    <source>
        <dbReference type="ARBA" id="ARBA00022516"/>
    </source>
</evidence>
<comment type="subcellular location">
    <subcellularLocation>
        <location evidence="1">Membrane</location>
        <topology evidence="1">Multi-pass membrane protein</topology>
    </subcellularLocation>
</comment>
<feature type="region of interest" description="Disordered" evidence="12">
    <location>
        <begin position="1"/>
        <end position="42"/>
    </location>
</feature>
<keyword evidence="6 13" id="KW-1133">Transmembrane helix</keyword>
<keyword evidence="3" id="KW-0444">Lipid biosynthesis</keyword>
<dbReference type="Pfam" id="PF01066">
    <property type="entry name" value="CDP-OH_P_transf"/>
    <property type="match status" value="1"/>
</dbReference>
<proteinExistence type="inferred from homology"/>
<name>A0A532V9F6_UNCT6</name>
<evidence type="ECO:0000256" key="11">
    <source>
        <dbReference type="RuleBase" id="RU003750"/>
    </source>
</evidence>
<gene>
    <name evidence="14" type="ORF">CEE36_01625</name>
</gene>
<keyword evidence="5 13" id="KW-0812">Transmembrane</keyword>
<dbReference type="PANTHER" id="PTHR14269:SF11">
    <property type="entry name" value="CDP-DIACYLGLYCEROL--GLYCEROL-3-PHOSPHATE 3-PHOSPHATIDYLTRANSFERASE"/>
    <property type="match status" value="1"/>
</dbReference>
<dbReference type="InterPro" id="IPR050324">
    <property type="entry name" value="CDP-alcohol_PTase-I"/>
</dbReference>